<evidence type="ECO:0000313" key="2">
    <source>
        <dbReference type="Proteomes" id="UP000316649"/>
    </source>
</evidence>
<keyword evidence="2" id="KW-1185">Reference proteome</keyword>
<proteinExistence type="predicted"/>
<dbReference type="Proteomes" id="UP000316649">
    <property type="component" value="Unassembled WGS sequence"/>
</dbReference>
<dbReference type="EMBL" id="VMNH01000023">
    <property type="protein sequence ID" value="TVO70869.1"/>
    <property type="molecule type" value="Genomic_DNA"/>
</dbReference>
<evidence type="ECO:0000313" key="1">
    <source>
        <dbReference type="EMBL" id="TVO70869.1"/>
    </source>
</evidence>
<organism evidence="1 2">
    <name type="scientific">Sedimenticola selenatireducens</name>
    <dbReference type="NCBI Taxonomy" id="191960"/>
    <lineage>
        <taxon>Bacteria</taxon>
        <taxon>Pseudomonadati</taxon>
        <taxon>Pseudomonadota</taxon>
        <taxon>Gammaproteobacteria</taxon>
        <taxon>Chromatiales</taxon>
        <taxon>Sedimenticolaceae</taxon>
        <taxon>Sedimenticola</taxon>
    </lineage>
</organism>
<comment type="caution">
    <text evidence="1">The sequence shown here is derived from an EMBL/GenBank/DDBJ whole genome shotgun (WGS) entry which is preliminary data.</text>
</comment>
<protein>
    <submittedName>
        <fullName evidence="1">Uncharacterized protein</fullName>
    </submittedName>
</protein>
<dbReference type="AlphaFoldDB" id="A0A557S0H5"/>
<reference evidence="1 2" key="1">
    <citation type="submission" date="2019-07" db="EMBL/GenBank/DDBJ databases">
        <title>The pathways for chlorine oxyanion respiration interact through the shared metabolite chlorate.</title>
        <authorList>
            <person name="Barnum T.P."/>
            <person name="Cheng Y."/>
            <person name="Hill K.A."/>
            <person name="Lucas L.N."/>
            <person name="Carlson H.K."/>
            <person name="Coates J.D."/>
        </authorList>
    </citation>
    <scope>NUCLEOTIDE SEQUENCE [LARGE SCALE GENOMIC DNA]</scope>
    <source>
        <strain evidence="1 2">BK-1</strain>
    </source>
</reference>
<gene>
    <name evidence="1" type="ORF">FHP88_15555</name>
</gene>
<name>A0A557S0H5_9GAMM</name>
<accession>A0A557S0H5</accession>
<dbReference type="RefSeq" id="WP_144360006.1">
    <property type="nucleotide sequence ID" value="NZ_VMNH01000023.1"/>
</dbReference>
<sequence length="86" mass="9774">MNHIEQTLVDVATAALMRGGHDETPARIIALETVADDLTKRSKNMREYAKYAEGKTYHREMEQANELLTRANAIMQQAAELREKSK</sequence>